<keyword evidence="2" id="KW-0408">Iron</keyword>
<feature type="domain" description="TauD/TfdA-like" evidence="3">
    <location>
        <begin position="17"/>
        <end position="248"/>
    </location>
</feature>
<evidence type="ECO:0000313" key="5">
    <source>
        <dbReference type="Proteomes" id="UP000239874"/>
    </source>
</evidence>
<accession>A0A2S6AM89</accession>
<proteinExistence type="predicted"/>
<dbReference type="InterPro" id="IPR042098">
    <property type="entry name" value="TauD-like_sf"/>
</dbReference>
<dbReference type="Proteomes" id="UP000239874">
    <property type="component" value="Unassembled WGS sequence"/>
</dbReference>
<protein>
    <recommendedName>
        <fullName evidence="3">TauD/TfdA-like domain-containing protein</fullName>
    </recommendedName>
</protein>
<dbReference type="AlphaFoldDB" id="A0A2S6AM89"/>
<dbReference type="RefSeq" id="WP_104380133.1">
    <property type="nucleotide sequence ID" value="NZ_PSZC01000014.1"/>
</dbReference>
<dbReference type="GO" id="GO:0016491">
    <property type="term" value="F:oxidoreductase activity"/>
    <property type="evidence" value="ECO:0007669"/>
    <property type="project" value="UniProtKB-KW"/>
</dbReference>
<dbReference type="SUPFAM" id="SSF51197">
    <property type="entry name" value="Clavaminate synthase-like"/>
    <property type="match status" value="1"/>
</dbReference>
<comment type="caution">
    <text evidence="4">The sequence shown here is derived from an EMBL/GenBank/DDBJ whole genome shotgun (WGS) entry which is preliminary data.</text>
</comment>
<gene>
    <name evidence="4" type="ORF">C5E45_19995</name>
</gene>
<evidence type="ECO:0000256" key="2">
    <source>
        <dbReference type="ARBA" id="ARBA00023004"/>
    </source>
</evidence>
<sequence>MSTDAIRAIAEYERYPDRALADAAGAALADTGIARLSGFRADVRHYIGFLTRFGIPLSYYGDSAGSHPDEPAIWRIRYEPHDAAQGRAHAVDGPLAPHSSQSLRMPRPPVFAMLMVNQGWQDGPAGHNGESLLVAWADALRVIADDSPAEYEAFVRTLSAHVPHPGGTPLPVAYRLPSQRHEFDLGIRLNSGLLEHLRATAPQHPALAAVEVLVAAAHSAAHRVQLASGDLVLLDNNRWGHGRESVRGQTTDSSGRRTVNPRELWSVTIA</sequence>
<evidence type="ECO:0000256" key="1">
    <source>
        <dbReference type="ARBA" id="ARBA00023002"/>
    </source>
</evidence>
<reference evidence="4 5" key="1">
    <citation type="submission" date="2018-02" db="EMBL/GenBank/DDBJ databases">
        <title>8 Nocardia nova and 1 Nocardia cyriacigeorgica strain used for evolution to TMP-SMX.</title>
        <authorList>
            <person name="Mehta H."/>
            <person name="Weng J."/>
            <person name="Shamoo Y."/>
        </authorList>
    </citation>
    <scope>NUCLEOTIDE SEQUENCE [LARGE SCALE GENOMIC DNA]</scope>
    <source>
        <strain evidence="4 5">MDA3139</strain>
    </source>
</reference>
<keyword evidence="1" id="KW-0560">Oxidoreductase</keyword>
<dbReference type="EMBL" id="PSZC01000014">
    <property type="protein sequence ID" value="PPJ36338.1"/>
    <property type="molecule type" value="Genomic_DNA"/>
</dbReference>
<dbReference type="Pfam" id="PF02668">
    <property type="entry name" value="TauD"/>
    <property type="match status" value="1"/>
</dbReference>
<name>A0A2S6AM89_9NOCA</name>
<evidence type="ECO:0000259" key="3">
    <source>
        <dbReference type="Pfam" id="PF02668"/>
    </source>
</evidence>
<evidence type="ECO:0000313" key="4">
    <source>
        <dbReference type="EMBL" id="PPJ36338.1"/>
    </source>
</evidence>
<dbReference type="InterPro" id="IPR003819">
    <property type="entry name" value="TauD/TfdA-like"/>
</dbReference>
<organism evidence="4 5">
    <name type="scientific">Nocardia nova</name>
    <dbReference type="NCBI Taxonomy" id="37330"/>
    <lineage>
        <taxon>Bacteria</taxon>
        <taxon>Bacillati</taxon>
        <taxon>Actinomycetota</taxon>
        <taxon>Actinomycetes</taxon>
        <taxon>Mycobacteriales</taxon>
        <taxon>Nocardiaceae</taxon>
        <taxon>Nocardia</taxon>
    </lineage>
</organism>
<dbReference type="Gene3D" id="3.60.130.10">
    <property type="entry name" value="Clavaminate synthase-like"/>
    <property type="match status" value="1"/>
</dbReference>